<name>A0A6I6LEB4_9SPHN</name>
<reference evidence="3" key="1">
    <citation type="submission" date="2019-01" db="EMBL/GenBank/DDBJ databases">
        <title>Sphingorhabdus lacus sp.nov., isolated from an oligotrophic freshwater lake.</title>
        <authorList>
            <person name="Park M."/>
        </authorList>
    </citation>
    <scope>NUCLEOTIDE SEQUENCE [LARGE SCALE GENOMIC DNA]</scope>
    <source>
        <strain evidence="3">IMCC1753</strain>
    </source>
</reference>
<evidence type="ECO:0000313" key="3">
    <source>
        <dbReference type="Proteomes" id="UP000428803"/>
    </source>
</evidence>
<dbReference type="OrthoDB" id="118532at2"/>
<dbReference type="Gene3D" id="2.60.120.560">
    <property type="entry name" value="Exo-inulinase, domain 1"/>
    <property type="match status" value="1"/>
</dbReference>
<organism evidence="2 3">
    <name type="scientific">Sphingorhabdus lacus</name>
    <dbReference type="NCBI Taxonomy" id="392610"/>
    <lineage>
        <taxon>Bacteria</taxon>
        <taxon>Pseudomonadati</taxon>
        <taxon>Pseudomonadota</taxon>
        <taxon>Alphaproteobacteria</taxon>
        <taxon>Sphingomonadales</taxon>
        <taxon>Sphingomonadaceae</taxon>
        <taxon>Sphingorhabdus</taxon>
    </lineage>
</organism>
<protein>
    <recommendedName>
        <fullName evidence="4">DUF1080 domain-containing protein</fullName>
    </recommendedName>
</protein>
<feature type="chain" id="PRO_5026103570" description="DUF1080 domain-containing protein" evidence="1">
    <location>
        <begin position="24"/>
        <end position="250"/>
    </location>
</feature>
<evidence type="ECO:0000256" key="1">
    <source>
        <dbReference type="SAM" id="SignalP"/>
    </source>
</evidence>
<evidence type="ECO:0000313" key="2">
    <source>
        <dbReference type="EMBL" id="QGY80683.1"/>
    </source>
</evidence>
<accession>A0A6I6LEB4</accession>
<evidence type="ECO:0008006" key="4">
    <source>
        <dbReference type="Google" id="ProtNLM"/>
    </source>
</evidence>
<sequence>MHRSFRPISCLIAGTVAVSVAGAASGGTKAVLDVRRLTLQNVGAENTEYRDRRALRLIVSPEAEAADIDATFAVLPYPPIRDFVIEADVAGIPVAAETTARGFVGIAFHIAEDRNSFEAIYLRPTNGRADDQVRRNRAIQYISHPDYPWHRLRIEAPGQFESYVDLEPGRWTRMKIVVVGARASLFVNDAKQPNLIVNNLKLGERSGRVGLWVGPGSIAHFSNVVIKPISALSKPHELTKDSELTSAFVR</sequence>
<dbReference type="Proteomes" id="UP000428803">
    <property type="component" value="Chromosome"/>
</dbReference>
<keyword evidence="3" id="KW-1185">Reference proteome</keyword>
<dbReference type="RefSeq" id="WP_158900138.1">
    <property type="nucleotide sequence ID" value="NZ_CP035733.1"/>
</dbReference>
<dbReference type="EMBL" id="CP035733">
    <property type="protein sequence ID" value="QGY80683.1"/>
    <property type="molecule type" value="Genomic_DNA"/>
</dbReference>
<keyword evidence="1" id="KW-0732">Signal</keyword>
<gene>
    <name evidence="2" type="ORF">EUU25_08650</name>
</gene>
<dbReference type="AlphaFoldDB" id="A0A6I6LEB4"/>
<dbReference type="KEGG" id="slaa:EUU25_08650"/>
<proteinExistence type="predicted"/>
<feature type="signal peptide" evidence="1">
    <location>
        <begin position="1"/>
        <end position="23"/>
    </location>
</feature>